<dbReference type="InterPro" id="IPR009562">
    <property type="entry name" value="DUF1178"/>
</dbReference>
<feature type="compositionally biased region" description="Gly residues" evidence="1">
    <location>
        <begin position="71"/>
        <end position="87"/>
    </location>
</feature>
<evidence type="ECO:0000256" key="1">
    <source>
        <dbReference type="SAM" id="MobiDB-lite"/>
    </source>
</evidence>
<feature type="region of interest" description="Disordered" evidence="1">
    <location>
        <begin position="53"/>
        <end position="104"/>
    </location>
</feature>
<proteinExistence type="predicted"/>
<keyword evidence="3" id="KW-1185">Reference proteome</keyword>
<reference evidence="2 3" key="1">
    <citation type="submission" date="2018-11" db="EMBL/GenBank/DDBJ databases">
        <title>Mesobaculum littorinae gen. nov., sp. nov., isolated from Littorina scabra that represents a novel genus of the order Rhodobacteraceae.</title>
        <authorList>
            <person name="Li F."/>
        </authorList>
    </citation>
    <scope>NUCLEOTIDE SEQUENCE [LARGE SCALE GENOMIC DNA]</scope>
    <source>
        <strain evidence="2 3">M0103</strain>
    </source>
</reference>
<dbReference type="Proteomes" id="UP000285908">
    <property type="component" value="Unassembled WGS sequence"/>
</dbReference>
<dbReference type="OrthoDB" id="9799894at2"/>
<comment type="caution">
    <text evidence="2">The sequence shown here is derived from an EMBL/GenBank/DDBJ whole genome shotgun (WGS) entry which is preliminary data.</text>
</comment>
<accession>A0A438AJU5</accession>
<dbReference type="Pfam" id="PF06676">
    <property type="entry name" value="DUF1178"/>
    <property type="match status" value="1"/>
</dbReference>
<evidence type="ECO:0000313" key="2">
    <source>
        <dbReference type="EMBL" id="RVV98968.1"/>
    </source>
</evidence>
<evidence type="ECO:0000313" key="3">
    <source>
        <dbReference type="Proteomes" id="UP000285908"/>
    </source>
</evidence>
<dbReference type="RefSeq" id="WP_127906202.1">
    <property type="nucleotide sequence ID" value="NZ_RQXX01000002.1"/>
</dbReference>
<dbReference type="PIRSF" id="PIRSF032131">
    <property type="entry name" value="UCP032131"/>
    <property type="match status" value="1"/>
</dbReference>
<dbReference type="AlphaFoldDB" id="A0A438AJU5"/>
<sequence length="174" mass="18580">MIRYALRCAEDHRFESWFQSADAFDRLVAAHHVQCPACGSRDIEKTLMAPRVTTSRKAAARQVPADATGPAGPGGGAAGHPAGGRGTAAGSDSRAMLSRPSSQVEAALEELRRKVEASSDYVGRDFAAEARAMHDGSKPERPIYGEARTDEARALIEDGIPVAPLPFLPKRKTN</sequence>
<name>A0A438AJU5_9RHOB</name>
<gene>
    <name evidence="2" type="ORF">EKE94_08795</name>
</gene>
<protein>
    <submittedName>
        <fullName evidence="2">DUF1178 family protein</fullName>
    </submittedName>
</protein>
<organism evidence="2 3">
    <name type="scientific">Mesobaculum littorinae</name>
    <dbReference type="NCBI Taxonomy" id="2486419"/>
    <lineage>
        <taxon>Bacteria</taxon>
        <taxon>Pseudomonadati</taxon>
        <taxon>Pseudomonadota</taxon>
        <taxon>Alphaproteobacteria</taxon>
        <taxon>Rhodobacterales</taxon>
        <taxon>Roseobacteraceae</taxon>
        <taxon>Mesobaculum</taxon>
    </lineage>
</organism>
<dbReference type="EMBL" id="RQXX01000002">
    <property type="protein sequence ID" value="RVV98968.1"/>
    <property type="molecule type" value="Genomic_DNA"/>
</dbReference>